<evidence type="ECO:0000259" key="15">
    <source>
        <dbReference type="PROSITE" id="PS51915"/>
    </source>
</evidence>
<dbReference type="FunFam" id="3.30.160.60:FF:000193">
    <property type="entry name" value="Zinc finger protein 300"/>
    <property type="match status" value="1"/>
</dbReference>
<dbReference type="GO" id="GO:0003700">
    <property type="term" value="F:DNA-binding transcription factor activity"/>
    <property type="evidence" value="ECO:0000318"/>
    <property type="project" value="GO_Central"/>
</dbReference>
<evidence type="ECO:0000256" key="1">
    <source>
        <dbReference type="ARBA" id="ARBA00004123"/>
    </source>
</evidence>
<dbReference type="Proteomes" id="UP000007266">
    <property type="component" value="Linkage group 6"/>
</dbReference>
<dbReference type="GO" id="GO:0006357">
    <property type="term" value="P:regulation of transcription by RNA polymerase II"/>
    <property type="evidence" value="ECO:0000318"/>
    <property type="project" value="GO_Central"/>
</dbReference>
<dbReference type="FunFam" id="3.30.160.60:FF:000446">
    <property type="entry name" value="Zinc finger protein"/>
    <property type="match status" value="1"/>
</dbReference>
<evidence type="ECO:0000313" key="17">
    <source>
        <dbReference type="Proteomes" id="UP000007266"/>
    </source>
</evidence>
<evidence type="ECO:0000256" key="11">
    <source>
        <dbReference type="ARBA" id="ARBA00023242"/>
    </source>
</evidence>
<dbReference type="SUPFAM" id="SSF57667">
    <property type="entry name" value="beta-beta-alpha zinc fingers"/>
    <property type="match status" value="5"/>
</dbReference>
<feature type="domain" description="C2H2-type" evidence="14">
    <location>
        <begin position="410"/>
        <end position="437"/>
    </location>
</feature>
<dbReference type="FunFam" id="3.30.160.60:FF:001158">
    <property type="entry name" value="zinc finger protein 22"/>
    <property type="match status" value="1"/>
</dbReference>
<evidence type="ECO:0000256" key="6">
    <source>
        <dbReference type="ARBA" id="ARBA00022771"/>
    </source>
</evidence>
<evidence type="ECO:0000256" key="13">
    <source>
        <dbReference type="PROSITE-ProRule" id="PRU01263"/>
    </source>
</evidence>
<evidence type="ECO:0000256" key="4">
    <source>
        <dbReference type="ARBA" id="ARBA00022723"/>
    </source>
</evidence>
<evidence type="ECO:0000259" key="14">
    <source>
        <dbReference type="PROSITE" id="PS50157"/>
    </source>
</evidence>
<dbReference type="OrthoDB" id="6077919at2759"/>
<organism evidence="16 17">
    <name type="scientific">Tribolium castaneum</name>
    <name type="common">Red flour beetle</name>
    <dbReference type="NCBI Taxonomy" id="7070"/>
    <lineage>
        <taxon>Eukaryota</taxon>
        <taxon>Metazoa</taxon>
        <taxon>Ecdysozoa</taxon>
        <taxon>Arthropoda</taxon>
        <taxon>Hexapoda</taxon>
        <taxon>Insecta</taxon>
        <taxon>Pterygota</taxon>
        <taxon>Neoptera</taxon>
        <taxon>Endopterygota</taxon>
        <taxon>Coleoptera</taxon>
        <taxon>Polyphaga</taxon>
        <taxon>Cucujiformia</taxon>
        <taxon>Tenebrionidae</taxon>
        <taxon>Tenebrionidae incertae sedis</taxon>
        <taxon>Tribolium</taxon>
    </lineage>
</organism>
<feature type="domain" description="C2H2-type" evidence="14">
    <location>
        <begin position="299"/>
        <end position="326"/>
    </location>
</feature>
<feature type="binding site" evidence="13">
    <location>
        <position position="15"/>
    </location>
    <ligand>
        <name>Zn(2+)</name>
        <dbReference type="ChEBI" id="CHEBI:29105"/>
    </ligand>
</feature>
<evidence type="ECO:0000256" key="8">
    <source>
        <dbReference type="ARBA" id="ARBA00023015"/>
    </source>
</evidence>
<dbReference type="PROSITE" id="PS00028">
    <property type="entry name" value="ZINC_FINGER_C2H2_1"/>
    <property type="match status" value="9"/>
</dbReference>
<dbReference type="InterPro" id="IPR036236">
    <property type="entry name" value="Znf_C2H2_sf"/>
</dbReference>
<dbReference type="InParanoid" id="A0A139WGV1"/>
<feature type="domain" description="C2H2-type" evidence="14">
    <location>
        <begin position="189"/>
        <end position="216"/>
    </location>
</feature>
<feature type="binding site" evidence="13">
    <location>
        <position position="18"/>
    </location>
    <ligand>
        <name>Zn(2+)</name>
        <dbReference type="ChEBI" id="CHEBI:29105"/>
    </ligand>
</feature>
<keyword evidence="7 13" id="KW-0862">Zinc</keyword>
<dbReference type="KEGG" id="tca:100142339"/>
<keyword evidence="4 13" id="KW-0479">Metal-binding</keyword>
<keyword evidence="5" id="KW-0677">Repeat</keyword>
<dbReference type="FunFam" id="3.30.160.60:FF:000557">
    <property type="entry name" value="zinc finger and SCAN domain-containing protein 29"/>
    <property type="match status" value="1"/>
</dbReference>
<feature type="domain" description="ZAD" evidence="15">
    <location>
        <begin position="13"/>
        <end position="88"/>
    </location>
</feature>
<evidence type="ECO:0000256" key="5">
    <source>
        <dbReference type="ARBA" id="ARBA00022737"/>
    </source>
</evidence>
<comment type="subcellular location">
    <subcellularLocation>
        <location evidence="1">Nucleus</location>
    </subcellularLocation>
</comment>
<dbReference type="PROSITE" id="PS51915">
    <property type="entry name" value="ZAD"/>
    <property type="match status" value="1"/>
</dbReference>
<dbReference type="FunCoup" id="A0A139WGV1">
    <property type="interactions" value="140"/>
</dbReference>
<dbReference type="PANTHER" id="PTHR24399:SF23">
    <property type="entry name" value="C2H2-TYPE DOMAIN-CONTAINING PROTEIN"/>
    <property type="match status" value="1"/>
</dbReference>
<reference evidence="16 17" key="2">
    <citation type="journal article" date="2010" name="Nucleic Acids Res.">
        <title>BeetleBase in 2010: revisions to provide comprehensive genomic information for Tribolium castaneum.</title>
        <authorList>
            <person name="Kim H.S."/>
            <person name="Murphy T."/>
            <person name="Xia J."/>
            <person name="Caragea D."/>
            <person name="Park Y."/>
            <person name="Beeman R.W."/>
            <person name="Lorenzen M.D."/>
            <person name="Butcher S."/>
            <person name="Manak J.R."/>
            <person name="Brown S.J."/>
        </authorList>
    </citation>
    <scope>GENOME REANNOTATION</scope>
    <source>
        <strain evidence="16 17">Georgia GA2</strain>
    </source>
</reference>
<feature type="domain" description="C2H2-type" evidence="14">
    <location>
        <begin position="382"/>
        <end position="409"/>
    </location>
</feature>
<dbReference type="SMART" id="SM00868">
    <property type="entry name" value="zf-AD"/>
    <property type="match status" value="1"/>
</dbReference>
<evidence type="ECO:0000256" key="3">
    <source>
        <dbReference type="ARBA" id="ARBA00007746"/>
    </source>
</evidence>
<evidence type="ECO:0000256" key="2">
    <source>
        <dbReference type="ARBA" id="ARBA00006991"/>
    </source>
</evidence>
<dbReference type="Gene3D" id="3.30.160.60">
    <property type="entry name" value="Classic Zinc Finger"/>
    <property type="match status" value="9"/>
</dbReference>
<reference evidence="16 17" key="1">
    <citation type="journal article" date="2008" name="Nature">
        <title>The genome of the model beetle and pest Tribolium castaneum.</title>
        <authorList>
            <consortium name="Tribolium Genome Sequencing Consortium"/>
            <person name="Richards S."/>
            <person name="Gibbs R.A."/>
            <person name="Weinstock G.M."/>
            <person name="Brown S.J."/>
            <person name="Denell R."/>
            <person name="Beeman R.W."/>
            <person name="Gibbs R."/>
            <person name="Beeman R.W."/>
            <person name="Brown S.J."/>
            <person name="Bucher G."/>
            <person name="Friedrich M."/>
            <person name="Grimmelikhuijzen C.J."/>
            <person name="Klingler M."/>
            <person name="Lorenzen M."/>
            <person name="Richards S."/>
            <person name="Roth S."/>
            <person name="Schroder R."/>
            <person name="Tautz D."/>
            <person name="Zdobnov E.M."/>
            <person name="Muzny D."/>
            <person name="Gibbs R.A."/>
            <person name="Weinstock G.M."/>
            <person name="Attaway T."/>
            <person name="Bell S."/>
            <person name="Buhay C.J."/>
            <person name="Chandrabose M.N."/>
            <person name="Chavez D."/>
            <person name="Clerk-Blankenburg K.P."/>
            <person name="Cree A."/>
            <person name="Dao M."/>
            <person name="Davis C."/>
            <person name="Chacko J."/>
            <person name="Dinh H."/>
            <person name="Dugan-Rocha S."/>
            <person name="Fowler G."/>
            <person name="Garner T.T."/>
            <person name="Garnes J."/>
            <person name="Gnirke A."/>
            <person name="Hawes A."/>
            <person name="Hernandez J."/>
            <person name="Hines S."/>
            <person name="Holder M."/>
            <person name="Hume J."/>
            <person name="Jhangiani S.N."/>
            <person name="Joshi V."/>
            <person name="Khan Z.M."/>
            <person name="Jackson L."/>
            <person name="Kovar C."/>
            <person name="Kowis A."/>
            <person name="Lee S."/>
            <person name="Lewis L.R."/>
            <person name="Margolis J."/>
            <person name="Morgan M."/>
            <person name="Nazareth L.V."/>
            <person name="Nguyen N."/>
            <person name="Okwuonu G."/>
            <person name="Parker D."/>
            <person name="Richards S."/>
            <person name="Ruiz S.J."/>
            <person name="Santibanez J."/>
            <person name="Savard J."/>
            <person name="Scherer S.E."/>
            <person name="Schneider B."/>
            <person name="Sodergren E."/>
            <person name="Tautz D."/>
            <person name="Vattahil S."/>
            <person name="Villasana D."/>
            <person name="White C.S."/>
            <person name="Wright R."/>
            <person name="Park Y."/>
            <person name="Beeman R.W."/>
            <person name="Lord J."/>
            <person name="Oppert B."/>
            <person name="Lorenzen M."/>
            <person name="Brown S."/>
            <person name="Wang L."/>
            <person name="Savard J."/>
            <person name="Tautz D."/>
            <person name="Richards S."/>
            <person name="Weinstock G."/>
            <person name="Gibbs R.A."/>
            <person name="Liu Y."/>
            <person name="Worley K."/>
            <person name="Weinstock G."/>
            <person name="Elsik C.G."/>
            <person name="Reese J.T."/>
            <person name="Elhaik E."/>
            <person name="Landan G."/>
            <person name="Graur D."/>
            <person name="Arensburger P."/>
            <person name="Atkinson P."/>
            <person name="Beeman R.W."/>
            <person name="Beidler J."/>
            <person name="Brown S.J."/>
            <person name="Demuth J.P."/>
            <person name="Drury D.W."/>
            <person name="Du Y.Z."/>
            <person name="Fujiwara H."/>
            <person name="Lorenzen M."/>
            <person name="Maselli V."/>
            <person name="Osanai M."/>
            <person name="Park Y."/>
            <person name="Robertson H.M."/>
            <person name="Tu Z."/>
            <person name="Wang J.J."/>
            <person name="Wang S."/>
            <person name="Richards S."/>
            <person name="Song H."/>
            <person name="Zhang L."/>
            <person name="Sodergren E."/>
            <person name="Werner D."/>
            <person name="Stanke M."/>
            <person name="Morgenstern B."/>
            <person name="Solovyev V."/>
            <person name="Kosarev P."/>
            <person name="Brown G."/>
            <person name="Chen H.C."/>
            <person name="Ermolaeva O."/>
            <person name="Hlavina W."/>
            <person name="Kapustin Y."/>
            <person name="Kiryutin B."/>
            <person name="Kitts P."/>
            <person name="Maglott D."/>
            <person name="Pruitt K."/>
            <person name="Sapojnikov V."/>
            <person name="Souvorov A."/>
            <person name="Mackey A.J."/>
            <person name="Waterhouse R.M."/>
            <person name="Wyder S."/>
            <person name="Zdobnov E.M."/>
            <person name="Zdobnov E.M."/>
            <person name="Wyder S."/>
            <person name="Kriventseva E.V."/>
            <person name="Kadowaki T."/>
            <person name="Bork P."/>
            <person name="Aranda M."/>
            <person name="Bao R."/>
            <person name="Beermann A."/>
            <person name="Berns N."/>
            <person name="Bolognesi R."/>
            <person name="Bonneton F."/>
            <person name="Bopp D."/>
            <person name="Brown S.J."/>
            <person name="Bucher G."/>
            <person name="Butts T."/>
            <person name="Chaumot A."/>
            <person name="Denell R.E."/>
            <person name="Ferrier D.E."/>
            <person name="Friedrich M."/>
            <person name="Gordon C.M."/>
            <person name="Jindra M."/>
            <person name="Klingler M."/>
            <person name="Lan Q."/>
            <person name="Lattorff H.M."/>
            <person name="Laudet V."/>
            <person name="von Levetsow C."/>
            <person name="Liu Z."/>
            <person name="Lutz R."/>
            <person name="Lynch J.A."/>
            <person name="da Fonseca R.N."/>
            <person name="Posnien N."/>
            <person name="Reuter R."/>
            <person name="Roth S."/>
            <person name="Savard J."/>
            <person name="Schinko J.B."/>
            <person name="Schmitt C."/>
            <person name="Schoppmeier M."/>
            <person name="Schroder R."/>
            <person name="Shippy T.D."/>
            <person name="Simonnet F."/>
            <person name="Marques-Souza H."/>
            <person name="Tautz D."/>
            <person name="Tomoyasu Y."/>
            <person name="Trauner J."/>
            <person name="Van der Zee M."/>
            <person name="Vervoort M."/>
            <person name="Wittkopp N."/>
            <person name="Wimmer E.A."/>
            <person name="Yang X."/>
            <person name="Jones A.K."/>
            <person name="Sattelle D.B."/>
            <person name="Ebert P.R."/>
            <person name="Nelson D."/>
            <person name="Scott J.G."/>
            <person name="Beeman R.W."/>
            <person name="Muthukrishnan S."/>
            <person name="Kramer K.J."/>
            <person name="Arakane Y."/>
            <person name="Beeman R.W."/>
            <person name="Zhu Q."/>
            <person name="Hogenkamp D."/>
            <person name="Dixit R."/>
            <person name="Oppert B."/>
            <person name="Jiang H."/>
            <person name="Zou Z."/>
            <person name="Marshall J."/>
            <person name="Elpidina E."/>
            <person name="Vinokurov K."/>
            <person name="Oppert C."/>
            <person name="Zou Z."/>
            <person name="Evans J."/>
            <person name="Lu Z."/>
            <person name="Zhao P."/>
            <person name="Sumathipala N."/>
            <person name="Altincicek B."/>
            <person name="Vilcinskas A."/>
            <person name="Williams M."/>
            <person name="Hultmark D."/>
            <person name="Hetru C."/>
            <person name="Jiang H."/>
            <person name="Grimmelikhuijzen C.J."/>
            <person name="Hauser F."/>
            <person name="Cazzamali G."/>
            <person name="Williamson M."/>
            <person name="Park Y."/>
            <person name="Li B."/>
            <person name="Tanaka Y."/>
            <person name="Predel R."/>
            <person name="Neupert S."/>
            <person name="Schachtner J."/>
            <person name="Verleyen P."/>
            <person name="Raible F."/>
            <person name="Bork P."/>
            <person name="Friedrich M."/>
            <person name="Walden K.K."/>
            <person name="Robertson H.M."/>
            <person name="Angeli S."/>
            <person name="Foret S."/>
            <person name="Bucher G."/>
            <person name="Schuetz S."/>
            <person name="Maleszka R."/>
            <person name="Wimmer E.A."/>
            <person name="Beeman R.W."/>
            <person name="Lorenzen M."/>
            <person name="Tomoyasu Y."/>
            <person name="Miller S.C."/>
            <person name="Grossmann D."/>
            <person name="Bucher G."/>
        </authorList>
    </citation>
    <scope>NUCLEOTIDE SEQUENCE [LARGE SCALE GENOMIC DNA]</scope>
    <source>
        <strain evidence="16 17">Georgia GA2</strain>
    </source>
</reference>
<keyword evidence="17" id="KW-1185">Reference proteome</keyword>
<feature type="domain" description="C2H2-type" evidence="14">
    <location>
        <begin position="499"/>
        <end position="524"/>
    </location>
</feature>
<protein>
    <submittedName>
        <fullName evidence="16">Zinc finger protein 26-like Protein</fullName>
    </submittedName>
</protein>
<dbReference type="FunFam" id="3.30.160.60:FF:000614">
    <property type="entry name" value="Zinc finger protein 142"/>
    <property type="match status" value="1"/>
</dbReference>
<feature type="binding site" evidence="13">
    <location>
        <position position="61"/>
    </location>
    <ligand>
        <name>Zn(2+)</name>
        <dbReference type="ChEBI" id="CHEBI:29105"/>
    </ligand>
</feature>
<keyword evidence="6 12" id="KW-0863">Zinc-finger</keyword>
<dbReference type="Gene3D" id="3.40.1800.20">
    <property type="match status" value="1"/>
</dbReference>
<evidence type="ECO:0000256" key="12">
    <source>
        <dbReference type="PROSITE-ProRule" id="PRU00042"/>
    </source>
</evidence>
<keyword evidence="8" id="KW-0805">Transcription regulation</keyword>
<gene>
    <name evidence="16" type="primary">AUGUSTUS-3.0.2_15418</name>
    <name evidence="16" type="ORF">TcasGA2_TC015418</name>
</gene>
<dbReference type="PANTHER" id="PTHR24399">
    <property type="entry name" value="ZINC FINGER AND BTB DOMAIN-CONTAINING"/>
    <property type="match status" value="1"/>
</dbReference>
<comment type="similarity">
    <text evidence="3">Belongs to the hunchback C2H2-type zinc-finger protein family.</text>
</comment>
<dbReference type="InterPro" id="IPR012934">
    <property type="entry name" value="Znf_AD"/>
</dbReference>
<dbReference type="InterPro" id="IPR013087">
    <property type="entry name" value="Znf_C2H2_type"/>
</dbReference>
<dbReference type="EMBL" id="KQ971344">
    <property type="protein sequence ID" value="KYB27119.1"/>
    <property type="molecule type" value="Genomic_DNA"/>
</dbReference>
<feature type="domain" description="C2H2-type" evidence="14">
    <location>
        <begin position="466"/>
        <end position="493"/>
    </location>
</feature>
<accession>A0A139WGV1</accession>
<dbReference type="eggNOG" id="KOG1721">
    <property type="taxonomic scope" value="Eukaryota"/>
</dbReference>
<feature type="domain" description="C2H2-type" evidence="14">
    <location>
        <begin position="355"/>
        <end position="382"/>
    </location>
</feature>
<comment type="similarity">
    <text evidence="2">Belongs to the krueppel C2H2-type zinc-finger protein family.</text>
</comment>
<evidence type="ECO:0000256" key="7">
    <source>
        <dbReference type="ARBA" id="ARBA00022833"/>
    </source>
</evidence>
<feature type="domain" description="C2H2-type" evidence="14">
    <location>
        <begin position="327"/>
        <end position="354"/>
    </location>
</feature>
<dbReference type="SUPFAM" id="SSF57716">
    <property type="entry name" value="Glucocorticoid receptor-like (DNA-binding domain)"/>
    <property type="match status" value="1"/>
</dbReference>
<feature type="domain" description="C2H2-type" evidence="14">
    <location>
        <begin position="438"/>
        <end position="465"/>
    </location>
</feature>
<evidence type="ECO:0000313" key="16">
    <source>
        <dbReference type="EMBL" id="KYB27119.1"/>
    </source>
</evidence>
<dbReference type="FunFam" id="3.30.160.60:FF:000100">
    <property type="entry name" value="Zinc finger 45-like"/>
    <property type="match status" value="1"/>
</dbReference>
<proteinExistence type="inferred from homology"/>
<dbReference type="SMART" id="SM00355">
    <property type="entry name" value="ZnF_C2H2"/>
    <property type="match status" value="12"/>
</dbReference>
<evidence type="ECO:0000256" key="10">
    <source>
        <dbReference type="ARBA" id="ARBA00023163"/>
    </source>
</evidence>
<dbReference type="GO" id="GO:0008270">
    <property type="term" value="F:zinc ion binding"/>
    <property type="evidence" value="ECO:0007669"/>
    <property type="project" value="UniProtKB-UniRule"/>
</dbReference>
<keyword evidence="10" id="KW-0804">Transcription</keyword>
<keyword evidence="11" id="KW-0539">Nucleus</keyword>
<dbReference type="Pfam" id="PF00096">
    <property type="entry name" value="zf-C2H2"/>
    <property type="match status" value="7"/>
</dbReference>
<name>A0A139WGV1_TRICA</name>
<sequence length="524" mass="59995">MQPPEGVGARLSDVCRTCLVKSPHMTSFSPKNETTSHLIAMLSSVGNIEIEVNDLLPSYLCKKCEEKLRLSYDFQLMIQRSNEIVRECISGADMAQEVSEKIEIKIEDNRRKLPEFSAFEVQEAINECQGKFSVKAECIKCGFVTSNSRALSVHMSYLHKEMKERWCSTCNSEVENLETHTLSHVNSDFKCKFCGRTFKTRGNYTEHLRCHSSNTNLILAKSLDIIPGVKPHNCHICRKEFTAKRHLDKHLRTHSLPTQEVDPLGEAQNYCIICKRRVRSLKAHLLKCHSSDPKKPDGCLCTLCGKKFSSLSRFRVHMRTHTGEAPYKCRYCDKRSASRNHIVVHERTHTGEKPHICTVCGKAFAQSSVLNTHMKIHTGRPIACEICDKRFCRPAQLRLHVRKHTGEKPYQCTECEQAFRQRSHLTEHLKTHSDDRPYKCSHCEKGFKQISTLKSHIQIHLGTKPFKCSQCPYACRQSYSLTKHMKQHSLDAPRAEKPHFCHLCQRGFTTMAMLTSHNSGVHGF</sequence>
<dbReference type="OMA" id="EECELCQ"/>
<evidence type="ECO:0000256" key="9">
    <source>
        <dbReference type="ARBA" id="ARBA00023125"/>
    </source>
</evidence>
<keyword evidence="9" id="KW-0238">DNA-binding</keyword>
<feature type="domain" description="C2H2-type" evidence="14">
    <location>
        <begin position="232"/>
        <end position="259"/>
    </location>
</feature>
<feature type="binding site" evidence="13">
    <location>
        <position position="64"/>
    </location>
    <ligand>
        <name>Zn(2+)</name>
        <dbReference type="ChEBI" id="CHEBI:29105"/>
    </ligand>
</feature>
<dbReference type="Pfam" id="PF07776">
    <property type="entry name" value="zf-AD"/>
    <property type="match status" value="1"/>
</dbReference>
<dbReference type="FunFam" id="3.30.160.60:FF:000621">
    <property type="entry name" value="FLT3-interacting zinc finger 1"/>
    <property type="match status" value="1"/>
</dbReference>
<dbReference type="AlphaFoldDB" id="A0A139WGV1"/>
<dbReference type="PROSITE" id="PS50157">
    <property type="entry name" value="ZINC_FINGER_C2H2_2"/>
    <property type="match status" value="10"/>
</dbReference>
<dbReference type="GO" id="GO:0000978">
    <property type="term" value="F:RNA polymerase II cis-regulatory region sequence-specific DNA binding"/>
    <property type="evidence" value="ECO:0000318"/>
    <property type="project" value="GO_Central"/>
</dbReference>
<dbReference type="GO" id="GO:0005634">
    <property type="term" value="C:nucleus"/>
    <property type="evidence" value="ECO:0007669"/>
    <property type="project" value="UniProtKB-SubCell"/>
</dbReference>